<proteinExistence type="predicted"/>
<dbReference type="Proteomes" id="UP000544134">
    <property type="component" value="Unassembled WGS sequence"/>
</dbReference>
<sequence length="78" mass="8254">MSKLHWHFSPQTAARAPHDISPPERSRASHGRLAAVLLIAALGACLEREISGPAEGSILPAAAKYWHAAKAVIAAPPR</sequence>
<feature type="region of interest" description="Disordered" evidence="1">
    <location>
        <begin position="1"/>
        <end position="27"/>
    </location>
</feature>
<reference evidence="2 3" key="1">
    <citation type="submission" date="2020-04" db="EMBL/GenBank/DDBJ databases">
        <title>Paraburkholderia sp. RP-4-7 isolated from soil.</title>
        <authorList>
            <person name="Dahal R.H."/>
        </authorList>
    </citation>
    <scope>NUCLEOTIDE SEQUENCE [LARGE SCALE GENOMIC DNA]</scope>
    <source>
        <strain evidence="2 3">RP-4-7</strain>
    </source>
</reference>
<accession>A0A848IBQ0</accession>
<keyword evidence="3" id="KW-1185">Reference proteome</keyword>
<name>A0A848IBQ0_9BURK</name>
<feature type="compositionally biased region" description="Basic and acidic residues" evidence="1">
    <location>
        <begin position="16"/>
        <end position="27"/>
    </location>
</feature>
<gene>
    <name evidence="2" type="ORF">HHL24_06010</name>
</gene>
<comment type="caution">
    <text evidence="2">The sequence shown here is derived from an EMBL/GenBank/DDBJ whole genome shotgun (WGS) entry which is preliminary data.</text>
</comment>
<protein>
    <submittedName>
        <fullName evidence="2">Uncharacterized protein</fullName>
    </submittedName>
</protein>
<evidence type="ECO:0000313" key="3">
    <source>
        <dbReference type="Proteomes" id="UP000544134"/>
    </source>
</evidence>
<organism evidence="2 3">
    <name type="scientific">Paraburkholderia polaris</name>
    <dbReference type="NCBI Taxonomy" id="2728848"/>
    <lineage>
        <taxon>Bacteria</taxon>
        <taxon>Pseudomonadati</taxon>
        <taxon>Pseudomonadota</taxon>
        <taxon>Betaproteobacteria</taxon>
        <taxon>Burkholderiales</taxon>
        <taxon>Burkholderiaceae</taxon>
        <taxon>Paraburkholderia</taxon>
    </lineage>
</organism>
<dbReference type="AlphaFoldDB" id="A0A848IBQ0"/>
<evidence type="ECO:0000256" key="1">
    <source>
        <dbReference type="SAM" id="MobiDB-lite"/>
    </source>
</evidence>
<evidence type="ECO:0000313" key="2">
    <source>
        <dbReference type="EMBL" id="NML97504.1"/>
    </source>
</evidence>
<dbReference type="EMBL" id="JABBGJ010000005">
    <property type="protein sequence ID" value="NML97504.1"/>
    <property type="molecule type" value="Genomic_DNA"/>
</dbReference>
<dbReference type="RefSeq" id="WP_169484587.1">
    <property type="nucleotide sequence ID" value="NZ_JABBGJ010000005.1"/>
</dbReference>